<dbReference type="Proteomes" id="UP000663891">
    <property type="component" value="Unassembled WGS sequence"/>
</dbReference>
<dbReference type="Gene3D" id="2.130.10.80">
    <property type="entry name" value="Galactose oxidase/kelch, beta-propeller"/>
    <property type="match status" value="1"/>
</dbReference>
<evidence type="ECO:0000313" key="3">
    <source>
        <dbReference type="EMBL" id="CAF1105613.1"/>
    </source>
</evidence>
<gene>
    <name evidence="3" type="ORF">VCS650_LOCUS20346</name>
</gene>
<evidence type="ECO:0000313" key="4">
    <source>
        <dbReference type="Proteomes" id="UP000663891"/>
    </source>
</evidence>
<dbReference type="Pfam" id="PF01344">
    <property type="entry name" value="Kelch_1"/>
    <property type="match status" value="2"/>
</dbReference>
<dbReference type="InterPro" id="IPR006652">
    <property type="entry name" value="Kelch_1"/>
</dbReference>
<dbReference type="PANTHER" id="PTHR46344:SF27">
    <property type="entry name" value="KELCH REPEAT SUPERFAMILY PROTEIN"/>
    <property type="match status" value="1"/>
</dbReference>
<comment type="caution">
    <text evidence="3">The sequence shown here is derived from an EMBL/GenBank/DDBJ whole genome shotgun (WGS) entry which is preliminary data.</text>
</comment>
<evidence type="ECO:0000256" key="2">
    <source>
        <dbReference type="ARBA" id="ARBA00022737"/>
    </source>
</evidence>
<dbReference type="InterPro" id="IPR015915">
    <property type="entry name" value="Kelch-typ_b-propeller"/>
</dbReference>
<dbReference type="PANTHER" id="PTHR46344">
    <property type="entry name" value="OS02G0202900 PROTEIN"/>
    <property type="match status" value="1"/>
</dbReference>
<proteinExistence type="predicted"/>
<name>A0A814PBG7_9BILA</name>
<evidence type="ECO:0000256" key="1">
    <source>
        <dbReference type="ARBA" id="ARBA00022441"/>
    </source>
</evidence>
<keyword evidence="2" id="KW-0677">Repeat</keyword>
<protein>
    <submittedName>
        <fullName evidence="3">Uncharacterized protein</fullName>
    </submittedName>
</protein>
<accession>A0A814PBG7</accession>
<organism evidence="3 4">
    <name type="scientific">Adineta steineri</name>
    <dbReference type="NCBI Taxonomy" id="433720"/>
    <lineage>
        <taxon>Eukaryota</taxon>
        <taxon>Metazoa</taxon>
        <taxon>Spiralia</taxon>
        <taxon>Gnathifera</taxon>
        <taxon>Rotifera</taxon>
        <taxon>Eurotatoria</taxon>
        <taxon>Bdelloidea</taxon>
        <taxon>Adinetida</taxon>
        <taxon>Adinetidae</taxon>
        <taxon>Adineta</taxon>
    </lineage>
</organism>
<dbReference type="SUPFAM" id="SSF117281">
    <property type="entry name" value="Kelch motif"/>
    <property type="match status" value="1"/>
</dbReference>
<keyword evidence="1" id="KW-0880">Kelch repeat</keyword>
<dbReference type="AlphaFoldDB" id="A0A814PBG7"/>
<dbReference type="OrthoDB" id="45365at2759"/>
<reference evidence="3" key="1">
    <citation type="submission" date="2021-02" db="EMBL/GenBank/DDBJ databases">
        <authorList>
            <person name="Nowell W R."/>
        </authorList>
    </citation>
    <scope>NUCLEOTIDE SEQUENCE</scope>
</reference>
<dbReference type="SMART" id="SM00612">
    <property type="entry name" value="Kelch"/>
    <property type="match status" value="2"/>
</dbReference>
<dbReference type="InterPro" id="IPR037293">
    <property type="entry name" value="Gal_Oxidase_central_sf"/>
</dbReference>
<sequence>MEVIRDHHTATILTNGNVLVTGGSHNGATQNSTELYDSSTEIWITTGSMNNARQNHQAVLLKDGKVLVTGGSNVGKALHTAELYDPSTELWTTVDKMNNIQGGLEISPLTNG</sequence>
<dbReference type="EMBL" id="CAJNON010000210">
    <property type="protein sequence ID" value="CAF1105613.1"/>
    <property type="molecule type" value="Genomic_DNA"/>
</dbReference>